<evidence type="ECO:0000313" key="3">
    <source>
        <dbReference type="EMBL" id="MBC5764858.1"/>
    </source>
</evidence>
<dbReference type="Gene3D" id="1.20.1260.10">
    <property type="match status" value="1"/>
</dbReference>
<accession>A0A923S2K4</accession>
<protein>
    <submittedName>
        <fullName evidence="3">PA2169 family four-helix-bundle protein</fullName>
    </submittedName>
</protein>
<sequence length="322" mass="34900">MAEEREDRDLNQDPITGEPGAHPVGTGLGSAGGAVAGATVGAIGGPIGAAVGGVAGAVLGGLAGKRAAEAIDPTAEEAHWRQHHTKEPYYEQGRSFDDYLPAYRMGLTGRTEYGDDWLSVEDRLEEQWGKERGTSTLEWDKARHPARAAWDRADSLIKGSGAAAAVGSMQSAGDKSGDRKDVIDTLQDLMECSLDGEYGFRECADQAKRPDLRAVFLARADDCRRAVQDLSDMIDRLGGHVMRSGSMLGAAHRGWVAVKSALTSYDDKAVLKECERGEDNAKARYMKAMEKPLPIEVKALVEKQYQGVLRNHDEIKRLRDSF</sequence>
<evidence type="ECO:0000259" key="2">
    <source>
        <dbReference type="Pfam" id="PF09537"/>
    </source>
</evidence>
<dbReference type="EMBL" id="JACORU010000003">
    <property type="protein sequence ID" value="MBC5764858.1"/>
    <property type="molecule type" value="Genomic_DNA"/>
</dbReference>
<name>A0A923S2K4_9BURK</name>
<proteinExistence type="predicted"/>
<dbReference type="Proteomes" id="UP000596827">
    <property type="component" value="Unassembled WGS sequence"/>
</dbReference>
<comment type="caution">
    <text evidence="3">The sequence shown here is derived from an EMBL/GenBank/DDBJ whole genome shotgun (WGS) entry which is preliminary data.</text>
</comment>
<organism evidence="3 4">
    <name type="scientific">Ramlibacter albus</name>
    <dbReference type="NCBI Taxonomy" id="2079448"/>
    <lineage>
        <taxon>Bacteria</taxon>
        <taxon>Pseudomonadati</taxon>
        <taxon>Pseudomonadota</taxon>
        <taxon>Betaproteobacteria</taxon>
        <taxon>Burkholderiales</taxon>
        <taxon>Comamonadaceae</taxon>
        <taxon>Ramlibacter</taxon>
    </lineage>
</organism>
<dbReference type="InterPro" id="IPR019052">
    <property type="entry name" value="DUF2383"/>
</dbReference>
<reference evidence="3" key="1">
    <citation type="submission" date="2020-08" db="EMBL/GenBank/DDBJ databases">
        <title>Ramlibacter sp. GTP1 16S ribosomal RNA gene genome sequencing and assembly.</title>
        <authorList>
            <person name="Kang M."/>
        </authorList>
    </citation>
    <scope>NUCLEOTIDE SEQUENCE</scope>
    <source>
        <strain evidence="3">GTP1</strain>
    </source>
</reference>
<feature type="domain" description="DUF2383" evidence="2">
    <location>
        <begin position="181"/>
        <end position="291"/>
    </location>
</feature>
<dbReference type="InterPro" id="IPR009078">
    <property type="entry name" value="Ferritin-like_SF"/>
</dbReference>
<dbReference type="Pfam" id="PF09537">
    <property type="entry name" value="DUF2383"/>
    <property type="match status" value="1"/>
</dbReference>
<keyword evidence="4" id="KW-1185">Reference proteome</keyword>
<dbReference type="RefSeq" id="WP_187081327.1">
    <property type="nucleotide sequence ID" value="NZ_JACORU010000003.1"/>
</dbReference>
<gene>
    <name evidence="3" type="ORF">H8R02_10380</name>
</gene>
<dbReference type="SUPFAM" id="SSF47240">
    <property type="entry name" value="Ferritin-like"/>
    <property type="match status" value="1"/>
</dbReference>
<feature type="compositionally biased region" description="Gly residues" evidence="1">
    <location>
        <begin position="26"/>
        <end position="35"/>
    </location>
</feature>
<evidence type="ECO:0000313" key="4">
    <source>
        <dbReference type="Proteomes" id="UP000596827"/>
    </source>
</evidence>
<dbReference type="NCBIfam" id="TIGR02284">
    <property type="entry name" value="PA2169 family four-helix-bundle protein"/>
    <property type="match status" value="1"/>
</dbReference>
<evidence type="ECO:0000256" key="1">
    <source>
        <dbReference type="SAM" id="MobiDB-lite"/>
    </source>
</evidence>
<dbReference type="InterPro" id="IPR012347">
    <property type="entry name" value="Ferritin-like"/>
</dbReference>
<dbReference type="AlphaFoldDB" id="A0A923S2K4"/>
<feature type="compositionally biased region" description="Basic and acidic residues" evidence="1">
    <location>
        <begin position="1"/>
        <end position="11"/>
    </location>
</feature>
<feature type="region of interest" description="Disordered" evidence="1">
    <location>
        <begin position="1"/>
        <end position="35"/>
    </location>
</feature>
<dbReference type="InterPro" id="IPR011971">
    <property type="entry name" value="CHP02284"/>
</dbReference>